<organism evidence="1 2">
    <name type="scientific">Propionispira arboris</name>
    <dbReference type="NCBI Taxonomy" id="84035"/>
    <lineage>
        <taxon>Bacteria</taxon>
        <taxon>Bacillati</taxon>
        <taxon>Bacillota</taxon>
        <taxon>Negativicutes</taxon>
        <taxon>Selenomonadales</taxon>
        <taxon>Selenomonadaceae</taxon>
        <taxon>Propionispira</taxon>
    </lineage>
</organism>
<evidence type="ECO:0000313" key="2">
    <source>
        <dbReference type="Proteomes" id="UP000199662"/>
    </source>
</evidence>
<dbReference type="EMBL" id="FNZK01000003">
    <property type="protein sequence ID" value="SEJ07568.1"/>
    <property type="molecule type" value="Genomic_DNA"/>
</dbReference>
<dbReference type="RefSeq" id="WP_091829380.1">
    <property type="nucleotide sequence ID" value="NZ_FNZK01000003.1"/>
</dbReference>
<sequence>MKLRWLFFVVFISSLVVYFNYTTQRFQAAAPVETKQIYTHTVILLPLDSRPPCRQFVVDAGKIANIKVIVPPPNILDYYTQSGDTKALRLWLAENIKQADAAIISIDQLIHGGLLASREARSKESDEIEALDFLEKLHADNLKIPIYAFNILPRIYPTASIDNYKDQKALIKYSRLLDELATFENPLDLDELNQIQKKIKPEIIEKYKSLYTKNTLLNEKLSALAKQGVLTKLIIAQDDGQDFGIPNMEKRQIQRYLHQENIYSSQVTSTRGADEVALTLLSDINNKQESYQPKIYVEYCDEAAPKTIMPYMPCSVATTVKEKIALVNGQLVNNPVAADFILYVYIGNEKNLSQRIQSTKKIEGFLKQNYKVALVDLSKHFLAEETLFPILLNHNIPLNQLIAYAGWNTTSNAVGTAITQASLFTEKLRTPLSSANALLLYKNNLTFLNNRYVEDYYYLKEVIDLVNVNLKKSGFTNVNDLDLDHNYKWANDMLQTGLTKRTTLLKYSKAYKQSIPVHTTDGDLLLKINDIQIEASYPWPRTFEIYLEATLSLGKIDY</sequence>
<dbReference type="AlphaFoldDB" id="A0A1H6VSC4"/>
<evidence type="ECO:0000313" key="1">
    <source>
        <dbReference type="EMBL" id="SEJ07568.1"/>
    </source>
</evidence>
<proteinExistence type="predicted"/>
<dbReference type="InterPro" id="IPR025394">
    <property type="entry name" value="DUF4127"/>
</dbReference>
<reference evidence="1 2" key="1">
    <citation type="submission" date="2016-10" db="EMBL/GenBank/DDBJ databases">
        <authorList>
            <person name="de Groot N.N."/>
        </authorList>
    </citation>
    <scope>NUCLEOTIDE SEQUENCE [LARGE SCALE GENOMIC DNA]</scope>
    <source>
        <strain evidence="1 2">DSM 2179</strain>
    </source>
</reference>
<name>A0A1H6VSC4_9FIRM</name>
<gene>
    <name evidence="1" type="ORF">SAMN05660742_10369</name>
</gene>
<dbReference type="Proteomes" id="UP000199662">
    <property type="component" value="Unassembled WGS sequence"/>
</dbReference>
<dbReference type="Pfam" id="PF13552">
    <property type="entry name" value="DUF4127"/>
    <property type="match status" value="1"/>
</dbReference>
<accession>A0A1H6VSC4</accession>
<keyword evidence="2" id="KW-1185">Reference proteome</keyword>
<protein>
    <recommendedName>
        <fullName evidence="3">DUF4127 family protein</fullName>
    </recommendedName>
</protein>
<evidence type="ECO:0008006" key="3">
    <source>
        <dbReference type="Google" id="ProtNLM"/>
    </source>
</evidence>
<dbReference type="STRING" id="84035.SAMN05660742_10369"/>